<dbReference type="AlphaFoldDB" id="A0AAD7H269"/>
<reference evidence="1" key="1">
    <citation type="submission" date="2023-03" db="EMBL/GenBank/DDBJ databases">
        <title>Massive genome expansion in bonnet fungi (Mycena s.s.) driven by repeated elements and novel gene families across ecological guilds.</title>
        <authorList>
            <consortium name="Lawrence Berkeley National Laboratory"/>
            <person name="Harder C.B."/>
            <person name="Miyauchi S."/>
            <person name="Viragh M."/>
            <person name="Kuo A."/>
            <person name="Thoen E."/>
            <person name="Andreopoulos B."/>
            <person name="Lu D."/>
            <person name="Skrede I."/>
            <person name="Drula E."/>
            <person name="Henrissat B."/>
            <person name="Morin E."/>
            <person name="Kohler A."/>
            <person name="Barry K."/>
            <person name="LaButti K."/>
            <person name="Morin E."/>
            <person name="Salamov A."/>
            <person name="Lipzen A."/>
            <person name="Mereny Z."/>
            <person name="Hegedus B."/>
            <person name="Baldrian P."/>
            <person name="Stursova M."/>
            <person name="Weitz H."/>
            <person name="Taylor A."/>
            <person name="Grigoriev I.V."/>
            <person name="Nagy L.G."/>
            <person name="Martin F."/>
            <person name="Kauserud H."/>
        </authorList>
    </citation>
    <scope>NUCLEOTIDE SEQUENCE</scope>
    <source>
        <strain evidence="1">CBHHK067</strain>
    </source>
</reference>
<protein>
    <submittedName>
        <fullName evidence="1">Uncharacterized protein</fullName>
    </submittedName>
</protein>
<keyword evidence="2" id="KW-1185">Reference proteome</keyword>
<accession>A0AAD7H269</accession>
<comment type="caution">
    <text evidence="1">The sequence shown here is derived from an EMBL/GenBank/DDBJ whole genome shotgun (WGS) entry which is preliminary data.</text>
</comment>
<proteinExistence type="predicted"/>
<dbReference type="Proteomes" id="UP001221757">
    <property type="component" value="Unassembled WGS sequence"/>
</dbReference>
<evidence type="ECO:0000313" key="1">
    <source>
        <dbReference type="EMBL" id="KAJ7710532.1"/>
    </source>
</evidence>
<evidence type="ECO:0000313" key="2">
    <source>
        <dbReference type="Proteomes" id="UP001221757"/>
    </source>
</evidence>
<gene>
    <name evidence="1" type="ORF">B0H17DRAFT_1123667</name>
</gene>
<dbReference type="EMBL" id="JARKIE010000001">
    <property type="protein sequence ID" value="KAJ7710532.1"/>
    <property type="molecule type" value="Genomic_DNA"/>
</dbReference>
<name>A0AAD7H269_MYCRO</name>
<sequence>MLIQGKTRELDVVDLNNCRTHFAYYTALSRSSTSDGTIIIQGLDEGKIPRGIHGCLRQEFRELETLNIITELAYNGLLGRSVKGITRKYVLRTFQDSKDGNVQPDGLHEAVRWRQGDDPLRPAKSIVGKWEFVGARIVEPVGEGSDEEIDSEIEAAPVKRKLQKLKTRPDKGKKRARVDFVTLPGLAWDQVNHSCAYDAVFTPLYNLWQDHGARWTNRLNELGDYAAELAIGFKSFRGKTGTFERAHDIVWSQLHKKHPDLFPTGAVVTGLDDLTLKIFGSTGWGTSSKKCTKCDVAYEEQPGFCGSQALTVNSKLRARYGRDYGVSQWLSAQKIARVNQSCPRCGGGLTVFTVLDQTPPCFYLSVVDKTINFDLNLNLQVNGAKQLYGLRGVIYAMDEHFTSRVIQPDGRVWYHDGIETGSVAVEEGLLHTMTRTFLHTCVRKAGTQKAVGLIYAVLDWKSV</sequence>
<organism evidence="1 2">
    <name type="scientific">Mycena rosella</name>
    <name type="common">Pink bonnet</name>
    <name type="synonym">Agaricus rosellus</name>
    <dbReference type="NCBI Taxonomy" id="1033263"/>
    <lineage>
        <taxon>Eukaryota</taxon>
        <taxon>Fungi</taxon>
        <taxon>Dikarya</taxon>
        <taxon>Basidiomycota</taxon>
        <taxon>Agaricomycotina</taxon>
        <taxon>Agaricomycetes</taxon>
        <taxon>Agaricomycetidae</taxon>
        <taxon>Agaricales</taxon>
        <taxon>Marasmiineae</taxon>
        <taxon>Mycenaceae</taxon>
        <taxon>Mycena</taxon>
    </lineage>
</organism>